<dbReference type="Gene3D" id="3.40.50.720">
    <property type="entry name" value="NAD(P)-binding Rossmann-like Domain"/>
    <property type="match status" value="1"/>
</dbReference>
<dbReference type="PANTHER" id="PTHR43639">
    <property type="entry name" value="OXIDOREDUCTASE, SHORT-CHAIN DEHYDROGENASE/REDUCTASE FAMILY (AFU_ORTHOLOGUE AFUA_5G02870)"/>
    <property type="match status" value="1"/>
</dbReference>
<dbReference type="STRING" id="561184.SAMN05216376_102471"/>
<proteinExistence type="inferred from homology"/>
<dbReference type="Pfam" id="PF13561">
    <property type="entry name" value="adh_short_C2"/>
    <property type="match status" value="1"/>
</dbReference>
<evidence type="ECO:0000313" key="3">
    <source>
        <dbReference type="EMBL" id="KHQ50965.1"/>
    </source>
</evidence>
<comment type="similarity">
    <text evidence="1">Belongs to the short-chain dehydrogenases/reductases (SDR) family.</text>
</comment>
<dbReference type="EMBL" id="JSUQ01000020">
    <property type="protein sequence ID" value="KHQ50965.1"/>
    <property type="molecule type" value="Genomic_DNA"/>
</dbReference>
<protein>
    <submittedName>
        <fullName evidence="3">Shikimate 5-dehydrogenase</fullName>
    </submittedName>
</protein>
<dbReference type="RefSeq" id="WP_043145111.1">
    <property type="nucleotide sequence ID" value="NZ_JSUQ01000020.1"/>
</dbReference>
<gene>
    <name evidence="3" type="ORF">OA50_04332</name>
</gene>
<keyword evidence="4" id="KW-1185">Reference proteome</keyword>
<dbReference type="FunFam" id="3.40.50.720:FF:000084">
    <property type="entry name" value="Short-chain dehydrogenase reductase"/>
    <property type="match status" value="1"/>
</dbReference>
<dbReference type="SUPFAM" id="SSF51735">
    <property type="entry name" value="NAD(P)-binding Rossmann-fold domains"/>
    <property type="match status" value="1"/>
</dbReference>
<sequence length="269" mass="28840">MDPNRLQGKNILITGAARGMGAANAEAFAAQGGNVCLGDLDGDAAQEMAAKINAAGNGKAIGVRMDVTKREDNAAAVAATVEAFGSINVGLFNAGLNKPRFFMDIDEDNWDMIMNVNTKAMWLGMQETARQMIAQGPMEDHPYKLINVGSIASRKPLVDVTVYCTSKYGCLALTHCGALALSEHNITVNGYAPGVVVTPLWEQLDKDLVDIGFKQKAGQAYEDIARDALQIKRVSYPDDITGTASFLVSDDSDYMTGQMIHIDGGWCIQ</sequence>
<name>A0A0B3RI76_9RHOB</name>
<dbReference type="GO" id="GO:0016491">
    <property type="term" value="F:oxidoreductase activity"/>
    <property type="evidence" value="ECO:0007669"/>
    <property type="project" value="UniProtKB-KW"/>
</dbReference>
<dbReference type="PATRIC" id="fig|1515334.3.peg.4362"/>
<dbReference type="InterPro" id="IPR036291">
    <property type="entry name" value="NAD(P)-bd_dom_sf"/>
</dbReference>
<reference evidence="3 4" key="1">
    <citation type="submission" date="2014-10" db="EMBL/GenBank/DDBJ databases">
        <title>Genome sequence of Ponticoccus sp. strain UMTAT08 isolated from clonal culture of toxic dinoflagellate Alexandrium tamiyavanichii.</title>
        <authorList>
            <person name="Gan H.Y."/>
            <person name="Muhd D.-D."/>
            <person name="Mohd Noor M.E."/>
            <person name="Yeong Y.S."/>
            <person name="Usup G."/>
        </authorList>
    </citation>
    <scope>NUCLEOTIDE SEQUENCE [LARGE SCALE GENOMIC DNA]</scope>
    <source>
        <strain evidence="3 4">UMTAT08</strain>
    </source>
</reference>
<evidence type="ECO:0000313" key="4">
    <source>
        <dbReference type="Proteomes" id="UP000030960"/>
    </source>
</evidence>
<evidence type="ECO:0000256" key="2">
    <source>
        <dbReference type="ARBA" id="ARBA00023002"/>
    </source>
</evidence>
<accession>A0A0B3RI76</accession>
<comment type="caution">
    <text evidence="3">The sequence shown here is derived from an EMBL/GenBank/DDBJ whole genome shotgun (WGS) entry which is preliminary data.</text>
</comment>
<dbReference type="AlphaFoldDB" id="A0A0B3RI76"/>
<dbReference type="PANTHER" id="PTHR43639:SF1">
    <property type="entry name" value="SHORT-CHAIN DEHYDROGENASE_REDUCTASE FAMILY PROTEIN"/>
    <property type="match status" value="1"/>
</dbReference>
<dbReference type="Proteomes" id="UP000030960">
    <property type="component" value="Unassembled WGS sequence"/>
</dbReference>
<organism evidence="3 4">
    <name type="scientific">Mameliella alba</name>
    <dbReference type="NCBI Taxonomy" id="561184"/>
    <lineage>
        <taxon>Bacteria</taxon>
        <taxon>Pseudomonadati</taxon>
        <taxon>Pseudomonadota</taxon>
        <taxon>Alphaproteobacteria</taxon>
        <taxon>Rhodobacterales</taxon>
        <taxon>Roseobacteraceae</taxon>
        <taxon>Mameliella</taxon>
    </lineage>
</organism>
<keyword evidence="2" id="KW-0560">Oxidoreductase</keyword>
<dbReference type="InterPro" id="IPR002347">
    <property type="entry name" value="SDR_fam"/>
</dbReference>
<dbReference type="PRINTS" id="PR00081">
    <property type="entry name" value="GDHRDH"/>
</dbReference>
<evidence type="ECO:0000256" key="1">
    <source>
        <dbReference type="ARBA" id="ARBA00006484"/>
    </source>
</evidence>
<dbReference type="OrthoDB" id="9780084at2"/>